<dbReference type="RefSeq" id="WP_118900842.1">
    <property type="nucleotide sequence ID" value="NZ_QOCR01000002.1"/>
</dbReference>
<dbReference type="EMBL" id="QOCR01000002">
    <property type="protein sequence ID" value="RHW51304.1"/>
    <property type="molecule type" value="Genomic_DNA"/>
</dbReference>
<accession>A0A3R6VAI5</accession>
<evidence type="ECO:0000313" key="3">
    <source>
        <dbReference type="Proteomes" id="UP000284109"/>
    </source>
</evidence>
<name>A0A3R6VAI5_9LACO</name>
<protein>
    <recommendedName>
        <fullName evidence="1">DUF6877 domain-containing protein</fullName>
    </recommendedName>
</protein>
<comment type="caution">
    <text evidence="2">The sequence shown here is derived from an EMBL/GenBank/DDBJ whole genome shotgun (WGS) entry which is preliminary data.</text>
</comment>
<dbReference type="Pfam" id="PF21793">
    <property type="entry name" value="DUF6877"/>
    <property type="match status" value="1"/>
</dbReference>
<dbReference type="OrthoDB" id="2304532at2"/>
<evidence type="ECO:0000259" key="1">
    <source>
        <dbReference type="Pfam" id="PF21793"/>
    </source>
</evidence>
<sequence>MNAIETINDLINRYKFSEEDLLDIRLRIGDWLMSNNNNPDDPYIWQQVRFLKNIINLRGLTDEKMVQKNRVNTI</sequence>
<organism evidence="2 3">
    <name type="scientific">Bombilactobacillus bombi</name>
    <dbReference type="NCBI Taxonomy" id="1303590"/>
    <lineage>
        <taxon>Bacteria</taxon>
        <taxon>Bacillati</taxon>
        <taxon>Bacillota</taxon>
        <taxon>Bacilli</taxon>
        <taxon>Lactobacillales</taxon>
        <taxon>Lactobacillaceae</taxon>
        <taxon>Bombilactobacillus</taxon>
    </lineage>
</organism>
<keyword evidence="3" id="KW-1185">Reference proteome</keyword>
<evidence type="ECO:0000313" key="2">
    <source>
        <dbReference type="EMBL" id="RHW51304.1"/>
    </source>
</evidence>
<dbReference type="AlphaFoldDB" id="A0A3R6VAI5"/>
<feature type="domain" description="DUF6877" evidence="1">
    <location>
        <begin position="5"/>
        <end position="56"/>
    </location>
</feature>
<proteinExistence type="predicted"/>
<dbReference type="Proteomes" id="UP000284109">
    <property type="component" value="Unassembled WGS sequence"/>
</dbReference>
<gene>
    <name evidence="2" type="ORF">DS831_04595</name>
</gene>
<dbReference type="InterPro" id="IPR049242">
    <property type="entry name" value="DUF6877"/>
</dbReference>
<reference evidence="2 3" key="1">
    <citation type="submission" date="2018-07" db="EMBL/GenBank/DDBJ databases">
        <title>Genome sequences of six Lactobacillus spp. isolated from bumble bee guts.</title>
        <authorList>
            <person name="Motta E.V.S."/>
            <person name="Moran N.A."/>
        </authorList>
    </citation>
    <scope>NUCLEOTIDE SEQUENCE [LARGE SCALE GENOMIC DNA]</scope>
    <source>
        <strain evidence="2 3">BI-1.1</strain>
    </source>
</reference>